<organism evidence="1 2">
    <name type="scientific">Janibacter limosus</name>
    <dbReference type="NCBI Taxonomy" id="53458"/>
    <lineage>
        <taxon>Bacteria</taxon>
        <taxon>Bacillati</taxon>
        <taxon>Actinomycetota</taxon>
        <taxon>Actinomycetes</taxon>
        <taxon>Micrococcales</taxon>
        <taxon>Intrasporangiaceae</taxon>
        <taxon>Janibacter</taxon>
    </lineage>
</organism>
<accession>A0AC61U0M7</accession>
<protein>
    <submittedName>
        <fullName evidence="1">Helix-turn-helix domain-containing protein</fullName>
    </submittedName>
</protein>
<dbReference type="Proteomes" id="UP001059663">
    <property type="component" value="Chromosome"/>
</dbReference>
<evidence type="ECO:0000313" key="2">
    <source>
        <dbReference type="Proteomes" id="UP001059663"/>
    </source>
</evidence>
<proteinExistence type="predicted"/>
<dbReference type="EMBL" id="CP087977">
    <property type="protein sequence ID" value="UUZ43564.1"/>
    <property type="molecule type" value="Genomic_DNA"/>
</dbReference>
<evidence type="ECO:0000313" key="1">
    <source>
        <dbReference type="EMBL" id="UUZ43564.1"/>
    </source>
</evidence>
<gene>
    <name evidence="1" type="ORF">LP422_11205</name>
</gene>
<reference evidence="1" key="1">
    <citation type="submission" date="2021-11" db="EMBL/GenBank/DDBJ databases">
        <title>Study of the species diversity of bacterial strains isolated from a unique natural object - Shulgan-Tash cave (Bashkiria).</title>
        <authorList>
            <person name="Sazanova A.L."/>
            <person name="Chirak E.R."/>
            <person name="Safronova V.I."/>
        </authorList>
    </citation>
    <scope>NUCLEOTIDE SEQUENCE</scope>
    <source>
        <strain evidence="1">P1</strain>
    </source>
</reference>
<name>A0AC61U0M7_9MICO</name>
<sequence length="198" mass="21071">MDDPIACPMPCETCREPGDCEDCPDCLLWPASPDDDEGPSRAPRGYAVPLPIEAVDGARARLTTGARVGPVLRRHRRERSISQRALAEDLGWSRSMVGRAEVDASALSLATIERALARTGHRIAIVPDGPGSADEVTDDRWGVPEMVALQRRRTSPASVRGRHLPDGGRAHPGRGPRRPSTAPGPAASASLTATPPAR</sequence>